<gene>
    <name evidence="2" type="ORF">HMPREF9104_02006</name>
</gene>
<comment type="caution">
    <text evidence="2">The sequence shown here is derived from an EMBL/GenBank/DDBJ whole genome shotgun (WGS) entry which is preliminary data.</text>
</comment>
<name>H1LHB6_9LACO</name>
<keyword evidence="1" id="KW-0472">Membrane</keyword>
<dbReference type="STRING" id="797516.HMPREF9104_02006"/>
<dbReference type="AlphaFoldDB" id="H1LHB6"/>
<evidence type="ECO:0000313" key="3">
    <source>
        <dbReference type="Proteomes" id="UP000005025"/>
    </source>
</evidence>
<dbReference type="EMBL" id="AGRJ01000175">
    <property type="protein sequence ID" value="EHO50468.1"/>
    <property type="molecule type" value="Genomic_DNA"/>
</dbReference>
<dbReference type="HOGENOM" id="CLU_2316736_0_0_9"/>
<dbReference type="PATRIC" id="fig|797516.3.peg.1794"/>
<organism evidence="2 3">
    <name type="scientific">Lentilactobacillus kisonensis F0435</name>
    <dbReference type="NCBI Taxonomy" id="797516"/>
    <lineage>
        <taxon>Bacteria</taxon>
        <taxon>Bacillati</taxon>
        <taxon>Bacillota</taxon>
        <taxon>Bacilli</taxon>
        <taxon>Lactobacillales</taxon>
        <taxon>Lactobacillaceae</taxon>
        <taxon>Lentilactobacillus</taxon>
    </lineage>
</organism>
<feature type="transmembrane region" description="Helical" evidence="1">
    <location>
        <begin position="35"/>
        <end position="54"/>
    </location>
</feature>
<evidence type="ECO:0000256" key="1">
    <source>
        <dbReference type="SAM" id="Phobius"/>
    </source>
</evidence>
<evidence type="ECO:0000313" key="2">
    <source>
        <dbReference type="EMBL" id="EHO50468.1"/>
    </source>
</evidence>
<proteinExistence type="predicted"/>
<dbReference type="Proteomes" id="UP000005025">
    <property type="component" value="Unassembled WGS sequence"/>
</dbReference>
<protein>
    <submittedName>
        <fullName evidence="2">Uncharacterized protein</fullName>
    </submittedName>
</protein>
<keyword evidence="1" id="KW-0812">Transmembrane</keyword>
<accession>H1LHB6</accession>
<feature type="transmembrane region" description="Helical" evidence="1">
    <location>
        <begin position="60"/>
        <end position="79"/>
    </location>
</feature>
<sequence length="99" mass="10909">MRRLLNALFRSLIKGGSHMNSLIAHIQQQMMKPKMLSNGLQALFLVPLLVILAISNWANVTINSAAIILIMVVSLLIGLHKLANQIASVIEKGADNHFR</sequence>
<keyword evidence="1" id="KW-1133">Transmembrane helix</keyword>
<reference evidence="2 3" key="1">
    <citation type="submission" date="2011-09" db="EMBL/GenBank/DDBJ databases">
        <authorList>
            <person name="Weinstock G."/>
            <person name="Sodergren E."/>
            <person name="Clifton S."/>
            <person name="Fulton L."/>
            <person name="Fulton B."/>
            <person name="Courtney L."/>
            <person name="Fronick C."/>
            <person name="Harrison M."/>
            <person name="Strong C."/>
            <person name="Farmer C."/>
            <person name="Delahaunty K."/>
            <person name="Markovic C."/>
            <person name="Hall O."/>
            <person name="Minx P."/>
            <person name="Tomlinson C."/>
            <person name="Mitreva M."/>
            <person name="Hou S."/>
            <person name="Chen J."/>
            <person name="Wollam A."/>
            <person name="Pepin K.H."/>
            <person name="Johnson M."/>
            <person name="Bhonagiri V."/>
            <person name="Zhang X."/>
            <person name="Suruliraj S."/>
            <person name="Warren W."/>
            <person name="Chinwalla A."/>
            <person name="Mardis E.R."/>
            <person name="Wilson R.K."/>
        </authorList>
    </citation>
    <scope>NUCLEOTIDE SEQUENCE [LARGE SCALE GENOMIC DNA]</scope>
    <source>
        <strain evidence="2 3">F0435</strain>
    </source>
</reference>